<dbReference type="InterPro" id="IPR033919">
    <property type="entry name" value="TSA/FSA_arc/bac"/>
</dbReference>
<dbReference type="InterPro" id="IPR001585">
    <property type="entry name" value="TAL/FSA"/>
</dbReference>
<dbReference type="InterPro" id="IPR018225">
    <property type="entry name" value="Transaldolase_AS"/>
</dbReference>
<gene>
    <name evidence="3" type="ORF">AUCHE_09_00420</name>
</gene>
<dbReference type="SUPFAM" id="SSF51569">
    <property type="entry name" value="Aldolase"/>
    <property type="match status" value="1"/>
</dbReference>
<dbReference type="GO" id="GO:0005975">
    <property type="term" value="P:carbohydrate metabolic process"/>
    <property type="evidence" value="ECO:0007669"/>
    <property type="project" value="InterPro"/>
</dbReference>
<dbReference type="Gene3D" id="3.20.20.70">
    <property type="entry name" value="Aldolase class I"/>
    <property type="match status" value="1"/>
</dbReference>
<dbReference type="PROSITE" id="PS00958">
    <property type="entry name" value="TRANSALDOLASE_2"/>
    <property type="match status" value="1"/>
</dbReference>
<proteinExistence type="predicted"/>
<dbReference type="RefSeq" id="WP_006503191.1">
    <property type="nucleotide sequence ID" value="NZ_BAGZ01000009.1"/>
</dbReference>
<accession>K6UMV2</accession>
<keyword evidence="2" id="KW-0704">Schiff base</keyword>
<dbReference type="Pfam" id="PF00923">
    <property type="entry name" value="TAL_FSA"/>
    <property type="match status" value="1"/>
</dbReference>
<dbReference type="eggNOG" id="COG0176">
    <property type="taxonomic scope" value="Bacteria"/>
</dbReference>
<dbReference type="PANTHER" id="PTHR10683">
    <property type="entry name" value="TRANSALDOLASE"/>
    <property type="match status" value="1"/>
</dbReference>
<dbReference type="InterPro" id="IPR013785">
    <property type="entry name" value="Aldolase_TIM"/>
</dbReference>
<dbReference type="GO" id="GO:0016832">
    <property type="term" value="F:aldehyde-lyase activity"/>
    <property type="evidence" value="ECO:0007669"/>
    <property type="project" value="InterPro"/>
</dbReference>
<evidence type="ECO:0000313" key="3">
    <source>
        <dbReference type="EMBL" id="GAB78436.1"/>
    </source>
</evidence>
<sequence length="223" mass="23676">MEILFDTADLAVIEEVVDIYPCAGITSNPTILKAEGAVDLYAHMRAVRQLIGDERTLHVQVLAQDPDGIVDEAHRILARIDDRVHIKVPLTEAGLRAIRTLKSEGIAVTATAIYTKVQGLLAVAAGCDYLAPYVNRMENLDIDAVDTLHTLADVIARDGSPAKILAASFKNTAQVCTALAAGSHAVTVPPALLRQTLASPVVDGAVQAFAADWRSVHGTDALP</sequence>
<dbReference type="NCBIfam" id="NF009299">
    <property type="entry name" value="PRK12656.1"/>
    <property type="match status" value="1"/>
</dbReference>
<dbReference type="CDD" id="cd00956">
    <property type="entry name" value="Transaldolase_FSA"/>
    <property type="match status" value="1"/>
</dbReference>
<protein>
    <submittedName>
        <fullName evidence="3">Putative transaldolase</fullName>
    </submittedName>
</protein>
<name>K6UMV2_9MICO</name>
<dbReference type="PANTHER" id="PTHR10683:SF28">
    <property type="entry name" value="TRANSALDOLASE C"/>
    <property type="match status" value="1"/>
</dbReference>
<evidence type="ECO:0000256" key="1">
    <source>
        <dbReference type="ARBA" id="ARBA00004496"/>
    </source>
</evidence>
<dbReference type="Proteomes" id="UP000008495">
    <property type="component" value="Unassembled WGS sequence"/>
</dbReference>
<dbReference type="EMBL" id="BAGZ01000009">
    <property type="protein sequence ID" value="GAB78436.1"/>
    <property type="molecule type" value="Genomic_DNA"/>
</dbReference>
<comment type="caution">
    <text evidence="3">The sequence shown here is derived from an EMBL/GenBank/DDBJ whole genome shotgun (WGS) entry which is preliminary data.</text>
</comment>
<evidence type="ECO:0000256" key="2">
    <source>
        <dbReference type="ARBA" id="ARBA00023270"/>
    </source>
</evidence>
<dbReference type="STRING" id="100225.SAMN05421595_2703"/>
<dbReference type="OrthoDB" id="9807051at2"/>
<evidence type="ECO:0000313" key="4">
    <source>
        <dbReference type="Proteomes" id="UP000008495"/>
    </source>
</evidence>
<comment type="subcellular location">
    <subcellularLocation>
        <location evidence="1">Cytoplasm</location>
    </subcellularLocation>
</comment>
<dbReference type="AlphaFoldDB" id="K6UMV2"/>
<dbReference type="GO" id="GO:0005737">
    <property type="term" value="C:cytoplasm"/>
    <property type="evidence" value="ECO:0007669"/>
    <property type="project" value="UniProtKB-SubCell"/>
</dbReference>
<organism evidence="3 4">
    <name type="scientific">Austwickia chelonae NBRC 105200</name>
    <dbReference type="NCBI Taxonomy" id="1184607"/>
    <lineage>
        <taxon>Bacteria</taxon>
        <taxon>Bacillati</taxon>
        <taxon>Actinomycetota</taxon>
        <taxon>Actinomycetes</taxon>
        <taxon>Micrococcales</taxon>
        <taxon>Dermatophilaceae</taxon>
        <taxon>Austwickia</taxon>
    </lineage>
</organism>
<keyword evidence="4" id="KW-1185">Reference proteome</keyword>
<reference evidence="3 4" key="1">
    <citation type="submission" date="2012-08" db="EMBL/GenBank/DDBJ databases">
        <title>Whole genome shotgun sequence of Austwickia chelonae NBRC 105200.</title>
        <authorList>
            <person name="Yoshida I."/>
            <person name="Hosoyama A."/>
            <person name="Tsuchikane K."/>
            <person name="Katsumata H."/>
            <person name="Ando Y."/>
            <person name="Ohji S."/>
            <person name="Hamada M."/>
            <person name="Tamura T."/>
            <person name="Yamazoe A."/>
            <person name="Yamazaki S."/>
            <person name="Fujita N."/>
        </authorList>
    </citation>
    <scope>NUCLEOTIDE SEQUENCE [LARGE SCALE GENOMIC DNA]</scope>
    <source>
        <strain evidence="3 4">NBRC 105200</strain>
    </source>
</reference>